<evidence type="ECO:0000313" key="2">
    <source>
        <dbReference type="EMBL" id="ALP51815.1"/>
    </source>
</evidence>
<proteinExistence type="predicted"/>
<keyword evidence="3" id="KW-1185">Reference proteome</keyword>
<reference evidence="2" key="1">
    <citation type="submission" date="2015-10" db="EMBL/GenBank/DDBJ databases">
        <title>Description of Candidatus Tenderia electrophaga gen. nov, sp. nov., an Uncultivated Electroautotroph from a Biocathode Enrichment.</title>
        <authorList>
            <person name="Eddie B.J."/>
            <person name="Malanoski A.P."/>
            <person name="Wang Z."/>
            <person name="Hall R.J."/>
            <person name="Oh S.D."/>
            <person name="Heiner C."/>
            <person name="Lin B."/>
            <person name="Strycharz-Glaven S.M."/>
        </authorList>
    </citation>
    <scope>NUCLEOTIDE SEQUENCE [LARGE SCALE GENOMIC DNA]</scope>
    <source>
        <strain evidence="2">NRL1</strain>
    </source>
</reference>
<dbReference type="STRING" id="1748243.Tel_00930"/>
<feature type="region of interest" description="Disordered" evidence="1">
    <location>
        <begin position="1"/>
        <end position="29"/>
    </location>
</feature>
<evidence type="ECO:0000313" key="3">
    <source>
        <dbReference type="Proteomes" id="UP000055136"/>
    </source>
</evidence>
<gene>
    <name evidence="2" type="ORF">Tel_00930</name>
</gene>
<dbReference type="KEGG" id="tee:Tel_00930"/>
<feature type="region of interest" description="Disordered" evidence="1">
    <location>
        <begin position="87"/>
        <end position="108"/>
    </location>
</feature>
<sequence>MSNDMQKGHKVSDAHDNKRAEQPDNAGLTRRKFTKAGLLGAPLIMTLNSRPVLGAYQCTVSGMMSGNLSNIDPNVDQCFSKSEGVWSSQSVLGPSSGGSRRRSRDSGTATYPHHYWPAPFTPETRFHDYFGTGVYNYGDASFIQVMRASAELDISDDHNAGFKAAGSLLNAQFYGQTYFGYDADWVINTWNGWTGSVADLADFFSALNHRWDAETPHPKHG</sequence>
<organism evidence="2 3">
    <name type="scientific">Candidatus Tenderia electrophaga</name>
    <dbReference type="NCBI Taxonomy" id="1748243"/>
    <lineage>
        <taxon>Bacteria</taxon>
        <taxon>Pseudomonadati</taxon>
        <taxon>Pseudomonadota</taxon>
        <taxon>Gammaproteobacteria</taxon>
        <taxon>Candidatus Tenderiales</taxon>
        <taxon>Candidatus Tenderiaceae</taxon>
        <taxon>Candidatus Tenderia</taxon>
    </lineage>
</organism>
<feature type="compositionally biased region" description="Basic and acidic residues" evidence="1">
    <location>
        <begin position="1"/>
        <end position="22"/>
    </location>
</feature>
<evidence type="ECO:0000256" key="1">
    <source>
        <dbReference type="SAM" id="MobiDB-lite"/>
    </source>
</evidence>
<protein>
    <submittedName>
        <fullName evidence="2">Uncharacterized protein</fullName>
    </submittedName>
</protein>
<dbReference type="Proteomes" id="UP000055136">
    <property type="component" value="Chromosome"/>
</dbReference>
<accession>A0A0S2T9J3</accession>
<dbReference type="AlphaFoldDB" id="A0A0S2T9J3"/>
<dbReference type="EMBL" id="CP013099">
    <property type="protein sequence ID" value="ALP51815.1"/>
    <property type="molecule type" value="Genomic_DNA"/>
</dbReference>
<name>A0A0S2T9J3_9GAMM</name>